<dbReference type="Pfam" id="PF00440">
    <property type="entry name" value="TetR_N"/>
    <property type="match status" value="1"/>
</dbReference>
<sequence>MRDVKDPEIRKAEIMEAALHLFVKKGFLKTTTQDIIDKANISRGLLYYHFKDKEAILYHLVERYSEPMVGQLYKVTYSDTSAIEKIRSFIQATLITADKTTADMIALQSIIDLEQNRYLMDRFAHKISEILTTYLTHIMEQGMSEGVFHVPQPKETASFLINGYVFVSIDTSTLPNDKKLLYLEAYKNLLEQTLGAKTKIF</sequence>
<dbReference type="SUPFAM" id="SSF46689">
    <property type="entry name" value="Homeodomain-like"/>
    <property type="match status" value="1"/>
</dbReference>
<dbReference type="PANTHER" id="PTHR43479:SF11">
    <property type="entry name" value="ACREF_ENVCD OPERON REPRESSOR-RELATED"/>
    <property type="match status" value="1"/>
</dbReference>
<protein>
    <submittedName>
        <fullName evidence="5">DNA-binding transcriptional regulator, AcrR family</fullName>
    </submittedName>
</protein>
<dbReference type="InterPro" id="IPR009057">
    <property type="entry name" value="Homeodomain-like_sf"/>
</dbReference>
<dbReference type="Gene3D" id="1.10.357.10">
    <property type="entry name" value="Tetracycline Repressor, domain 2"/>
    <property type="match status" value="1"/>
</dbReference>
<name>A0A1M5WFU8_9BACI</name>
<dbReference type="OrthoDB" id="9780939at2"/>
<dbReference type="PROSITE" id="PS01081">
    <property type="entry name" value="HTH_TETR_1"/>
    <property type="match status" value="1"/>
</dbReference>
<evidence type="ECO:0000259" key="4">
    <source>
        <dbReference type="PROSITE" id="PS50977"/>
    </source>
</evidence>
<evidence type="ECO:0000256" key="3">
    <source>
        <dbReference type="PROSITE-ProRule" id="PRU00335"/>
    </source>
</evidence>
<keyword evidence="2 3" id="KW-0238">DNA-binding</keyword>
<dbReference type="InterPro" id="IPR050624">
    <property type="entry name" value="HTH-type_Tx_Regulator"/>
</dbReference>
<dbReference type="PRINTS" id="PR00455">
    <property type="entry name" value="HTHTETR"/>
</dbReference>
<dbReference type="InterPro" id="IPR001647">
    <property type="entry name" value="HTH_TetR"/>
</dbReference>
<dbReference type="InterPro" id="IPR036271">
    <property type="entry name" value="Tet_transcr_reg_TetR-rel_C_sf"/>
</dbReference>
<organism evidence="5 6">
    <name type="scientific">Virgibacillus chiguensis</name>
    <dbReference type="NCBI Taxonomy" id="411959"/>
    <lineage>
        <taxon>Bacteria</taxon>
        <taxon>Bacillati</taxon>
        <taxon>Bacillota</taxon>
        <taxon>Bacilli</taxon>
        <taxon>Bacillales</taxon>
        <taxon>Bacillaceae</taxon>
        <taxon>Virgibacillus</taxon>
    </lineage>
</organism>
<evidence type="ECO:0000313" key="5">
    <source>
        <dbReference type="EMBL" id="SHH86385.1"/>
    </source>
</evidence>
<evidence type="ECO:0000313" key="6">
    <source>
        <dbReference type="Proteomes" id="UP000184079"/>
    </source>
</evidence>
<reference evidence="6" key="1">
    <citation type="submission" date="2016-11" db="EMBL/GenBank/DDBJ databases">
        <authorList>
            <person name="Varghese N."/>
            <person name="Submissions S."/>
        </authorList>
    </citation>
    <scope>NUCLEOTIDE SEQUENCE [LARGE SCALE GENOMIC DNA]</scope>
    <source>
        <strain evidence="6">CGMCC 1.6496</strain>
    </source>
</reference>
<accession>A0A1M5WFU8</accession>
<dbReference type="SUPFAM" id="SSF48498">
    <property type="entry name" value="Tetracyclin repressor-like, C-terminal domain"/>
    <property type="match status" value="1"/>
</dbReference>
<evidence type="ECO:0000256" key="1">
    <source>
        <dbReference type="ARBA" id="ARBA00022491"/>
    </source>
</evidence>
<feature type="domain" description="HTH tetR-type" evidence="4">
    <location>
        <begin position="8"/>
        <end position="68"/>
    </location>
</feature>
<dbReference type="PANTHER" id="PTHR43479">
    <property type="entry name" value="ACREF/ENVCD OPERON REPRESSOR-RELATED"/>
    <property type="match status" value="1"/>
</dbReference>
<dbReference type="InterPro" id="IPR023772">
    <property type="entry name" value="DNA-bd_HTH_TetR-type_CS"/>
</dbReference>
<evidence type="ECO:0000256" key="2">
    <source>
        <dbReference type="ARBA" id="ARBA00023125"/>
    </source>
</evidence>
<feature type="DNA-binding region" description="H-T-H motif" evidence="3">
    <location>
        <begin position="31"/>
        <end position="50"/>
    </location>
</feature>
<dbReference type="GO" id="GO:0003677">
    <property type="term" value="F:DNA binding"/>
    <property type="evidence" value="ECO:0007669"/>
    <property type="project" value="UniProtKB-UniRule"/>
</dbReference>
<dbReference type="PROSITE" id="PS50977">
    <property type="entry name" value="HTH_TETR_2"/>
    <property type="match status" value="1"/>
</dbReference>
<keyword evidence="1" id="KW-0678">Repressor</keyword>
<proteinExistence type="predicted"/>
<gene>
    <name evidence="5" type="ORF">SAMN05421807_11635</name>
</gene>
<keyword evidence="6" id="KW-1185">Reference proteome</keyword>
<dbReference type="RefSeq" id="WP_073011815.1">
    <property type="nucleotide sequence ID" value="NZ_FQXD01000016.1"/>
</dbReference>
<dbReference type="AlphaFoldDB" id="A0A1M5WFU8"/>
<dbReference type="Proteomes" id="UP000184079">
    <property type="component" value="Unassembled WGS sequence"/>
</dbReference>
<dbReference type="EMBL" id="FQXD01000016">
    <property type="protein sequence ID" value="SHH86385.1"/>
    <property type="molecule type" value="Genomic_DNA"/>
</dbReference>